<organism evidence="1 2">
    <name type="scientific">Thermoproteus sp. AZ2</name>
    <dbReference type="NCBI Taxonomy" id="1609232"/>
    <lineage>
        <taxon>Archaea</taxon>
        <taxon>Thermoproteota</taxon>
        <taxon>Thermoprotei</taxon>
        <taxon>Thermoproteales</taxon>
        <taxon>Thermoproteaceae</taxon>
        <taxon>Thermoproteus</taxon>
    </lineage>
</organism>
<reference evidence="1" key="1">
    <citation type="submission" date="2024-07" db="EMBL/GenBank/DDBJ databases">
        <title>Metagenome and Metagenome-Assembled Genomes of Archaea from a hot spring from the geothermal field of Los Azufres, Mexico.</title>
        <authorList>
            <person name="Marin-Paredes R."/>
            <person name="Martinez-Romero E."/>
            <person name="Servin-Garciduenas L.E."/>
        </authorList>
    </citation>
    <scope>NUCLEOTIDE SEQUENCE</scope>
</reference>
<protein>
    <submittedName>
        <fullName evidence="1">Uncharacterized protein</fullName>
    </submittedName>
</protein>
<proteinExistence type="predicted"/>
<sequence>MALVLVNHDTSEELAKFIELHEEAHVKNNHPAKVWLAGALLFGETSAITMDYRTLGALAPYVYVFSAAVMMTTLFVLFIIVRALEIYADIYVFRQLGASSYDYFVKLMKVRYGNWRPPLRTRLTHAQGGLALLFGDPLAAHAPWEYPLAFSPLSAALFLLPLAISFQPAQEHPVAYFLLLFPATLLLIYAASPALRPLSRSSAKGKLTERGALNLSRLLASIYVVALASAVAAKPAGPFAFLITSAFSFLLHASIIKLYRESLDIKKLNLIYLVYLILLNLLIFMI</sequence>
<gene>
    <name evidence="1" type="ORF">TU35_003005</name>
</gene>
<comment type="caution">
    <text evidence="1">The sequence shown here is derived from an EMBL/GenBank/DDBJ whole genome shotgun (WGS) entry which is preliminary data.</text>
</comment>
<evidence type="ECO:0000313" key="1">
    <source>
        <dbReference type="EMBL" id="MFB6490210.1"/>
    </source>
</evidence>
<evidence type="ECO:0000313" key="2">
    <source>
        <dbReference type="Proteomes" id="UP000033636"/>
    </source>
</evidence>
<name>A0ACC6V0Q4_9CREN</name>
<accession>A0ACC6V0Q4</accession>
<dbReference type="EMBL" id="JZWT02000006">
    <property type="protein sequence ID" value="MFB6490210.1"/>
    <property type="molecule type" value="Genomic_DNA"/>
</dbReference>
<dbReference type="Proteomes" id="UP000033636">
    <property type="component" value="Unassembled WGS sequence"/>
</dbReference>